<name>A0ACC1I819_9FUNG</name>
<dbReference type="Proteomes" id="UP001150581">
    <property type="component" value="Unassembled WGS sequence"/>
</dbReference>
<dbReference type="EMBL" id="JANBPG010001773">
    <property type="protein sequence ID" value="KAJ1888357.1"/>
    <property type="molecule type" value="Genomic_DNA"/>
</dbReference>
<protein>
    <submittedName>
        <fullName evidence="1">Uncharacterized protein</fullName>
    </submittedName>
</protein>
<evidence type="ECO:0000313" key="1">
    <source>
        <dbReference type="EMBL" id="KAJ1888357.1"/>
    </source>
</evidence>
<evidence type="ECO:0000313" key="2">
    <source>
        <dbReference type="Proteomes" id="UP001150581"/>
    </source>
</evidence>
<keyword evidence="2" id="KW-1185">Reference proteome</keyword>
<reference evidence="1" key="1">
    <citation type="submission" date="2022-07" db="EMBL/GenBank/DDBJ databases">
        <title>Phylogenomic reconstructions and comparative analyses of Kickxellomycotina fungi.</title>
        <authorList>
            <person name="Reynolds N.K."/>
            <person name="Stajich J.E."/>
            <person name="Barry K."/>
            <person name="Grigoriev I.V."/>
            <person name="Crous P."/>
            <person name="Smith M.E."/>
        </authorList>
    </citation>
    <scope>NUCLEOTIDE SEQUENCE</scope>
    <source>
        <strain evidence="1">Benny 63K</strain>
    </source>
</reference>
<sequence>MDAKQNDNGDDEGTSSKFAPLSREFLDGLTSTMQGPNVSWATLNKHYPANGLRFIYLNFARRTKANSNRTTIPRLADDLCINKILSHVDYMAAYGLSLVQTAFRNKGDPSAGWDQVGTYSQPWKALSCIHMTSSARSG</sequence>
<gene>
    <name evidence="1" type="ORF">LPJ66_008621</name>
</gene>
<comment type="caution">
    <text evidence="1">The sequence shown here is derived from an EMBL/GenBank/DDBJ whole genome shotgun (WGS) entry which is preliminary data.</text>
</comment>
<proteinExistence type="predicted"/>
<organism evidence="1 2">
    <name type="scientific">Kickxella alabastrina</name>
    <dbReference type="NCBI Taxonomy" id="61397"/>
    <lineage>
        <taxon>Eukaryota</taxon>
        <taxon>Fungi</taxon>
        <taxon>Fungi incertae sedis</taxon>
        <taxon>Zoopagomycota</taxon>
        <taxon>Kickxellomycotina</taxon>
        <taxon>Kickxellomycetes</taxon>
        <taxon>Kickxellales</taxon>
        <taxon>Kickxellaceae</taxon>
        <taxon>Kickxella</taxon>
    </lineage>
</organism>
<accession>A0ACC1I819</accession>